<dbReference type="InterPro" id="IPR018754">
    <property type="entry name" value="RovC-like_DNA-bd"/>
</dbReference>
<evidence type="ECO:0000313" key="4">
    <source>
        <dbReference type="Proteomes" id="UP000305095"/>
    </source>
</evidence>
<reference evidence="3 4" key="1">
    <citation type="submission" date="2019-05" db="EMBL/GenBank/DDBJ databases">
        <title>Draft Genome of Bradyrhizobium elkanii strain SEMIA 938, Used in Commercial Inoculants for Lupinus spp. in Brazil.</title>
        <authorList>
            <person name="Hungria M."/>
            <person name="Delamuta J.R.M."/>
            <person name="Ribeiro R.A."/>
            <person name="Nogueira M.A."/>
        </authorList>
    </citation>
    <scope>NUCLEOTIDE SEQUENCE [LARGE SCALE GENOMIC DNA]</scope>
    <source>
        <strain evidence="3 4">Semia 938</strain>
    </source>
</reference>
<dbReference type="Pfam" id="PF10074">
    <property type="entry name" value="RovC_DNA-bd"/>
    <property type="match status" value="1"/>
</dbReference>
<gene>
    <name evidence="3" type="ORF">FDV58_29350</name>
</gene>
<feature type="compositionally biased region" description="Polar residues" evidence="1">
    <location>
        <begin position="23"/>
        <end position="33"/>
    </location>
</feature>
<evidence type="ECO:0000256" key="1">
    <source>
        <dbReference type="SAM" id="MobiDB-lite"/>
    </source>
</evidence>
<proteinExistence type="predicted"/>
<protein>
    <submittedName>
        <fullName evidence="3">DUF2285 domain-containing protein</fullName>
    </submittedName>
</protein>
<organism evidence="3 4">
    <name type="scientific">Bradyrhizobium elkanii</name>
    <dbReference type="NCBI Taxonomy" id="29448"/>
    <lineage>
        <taxon>Bacteria</taxon>
        <taxon>Pseudomonadati</taxon>
        <taxon>Pseudomonadota</taxon>
        <taxon>Alphaproteobacteria</taxon>
        <taxon>Hyphomicrobiales</taxon>
        <taxon>Nitrobacteraceae</taxon>
        <taxon>Bradyrhizobium</taxon>
    </lineage>
</organism>
<evidence type="ECO:0000259" key="2">
    <source>
        <dbReference type="Pfam" id="PF10074"/>
    </source>
</evidence>
<evidence type="ECO:0000313" key="3">
    <source>
        <dbReference type="EMBL" id="TKV77717.1"/>
    </source>
</evidence>
<dbReference type="EMBL" id="SZZP01000021">
    <property type="protein sequence ID" value="TKV77717.1"/>
    <property type="molecule type" value="Genomic_DNA"/>
</dbReference>
<dbReference type="RefSeq" id="WP_137482254.1">
    <property type="nucleotide sequence ID" value="NZ_SZZP01000021.1"/>
</dbReference>
<comment type="caution">
    <text evidence="3">The sequence shown here is derived from an EMBL/GenBank/DDBJ whole genome shotgun (WGS) entry which is preliminary data.</text>
</comment>
<dbReference type="Proteomes" id="UP000305095">
    <property type="component" value="Unassembled WGS sequence"/>
</dbReference>
<dbReference type="AlphaFoldDB" id="A0A4U6RSB4"/>
<accession>A0A4U6RSB4</accession>
<name>A0A4U6RSB4_BRAEL</name>
<feature type="domain" description="T6SS Transcription factor RovC-like DNA binding" evidence="2">
    <location>
        <begin position="101"/>
        <end position="204"/>
    </location>
</feature>
<feature type="region of interest" description="Disordered" evidence="1">
    <location>
        <begin position="1"/>
        <end position="33"/>
    </location>
</feature>
<sequence>MINQAKPSPPSGSPANHKRRRQITSYKNTTSSPATDTVLTVRTAIGSTASKVHWPDFADLEGGELREAPDGWHAIVPLGGAKHRLSLTELPPRGSLVAVDLPLDRNFDLRLQAAHRFWLALQQRPVGSPPLAQSIATQHRHILALRALDGWLQGNSYRNLAEGLFGKHRIPDRGWKTHDLRSRTIRLVQMGLRLMRGGYRDLLRHKGKDNAS</sequence>